<evidence type="ECO:0008006" key="3">
    <source>
        <dbReference type="Google" id="ProtNLM"/>
    </source>
</evidence>
<dbReference type="GeneID" id="26136301"/>
<evidence type="ECO:0000313" key="1">
    <source>
        <dbReference type="EMBL" id="ALM74979.1"/>
    </source>
</evidence>
<accession>A0A0S1XB14</accession>
<proteinExistence type="predicted"/>
<evidence type="ECO:0000313" key="2">
    <source>
        <dbReference type="Proteomes" id="UP000066042"/>
    </source>
</evidence>
<dbReference type="EMBL" id="CP013050">
    <property type="protein sequence ID" value="ALM74979.1"/>
    <property type="molecule type" value="Genomic_DNA"/>
</dbReference>
<dbReference type="GeneID" id="10041170"/>
<dbReference type="Proteomes" id="UP000066042">
    <property type="component" value="Chromosome"/>
</dbReference>
<reference evidence="1 2" key="1">
    <citation type="journal article" date="2016" name="Genome Announc.">
        <title>Complete genome sequence of the hyperthermophilic and piezophilic archaeon Thermococcus barophilus Ch5, capable of growth at the expense of hydrogenogenesis from carbon monoxide and formate.</title>
        <authorList>
            <person name="Oger P."/>
            <person name="Sokolova T.G."/>
            <person name="Kozhevnikova D.A."/>
            <person name="Taranov E.A."/>
            <person name="Vannier P."/>
            <person name="Lee H.S."/>
            <person name="Kwon K.K."/>
            <person name="Kang S.G."/>
            <person name="Lee J.H."/>
            <person name="Bonch-Osmolovskaya E.A."/>
            <person name="Lebedinsky A.V."/>
        </authorList>
    </citation>
    <scope>NUCLEOTIDE SEQUENCE [LARGE SCALE GENOMIC DNA]</scope>
    <source>
        <strain evidence="2">Ch5</strain>
    </source>
</reference>
<protein>
    <recommendedName>
        <fullName evidence="3">DUF1450 domain-containing protein</fullName>
    </recommendedName>
</protein>
<dbReference type="RefSeq" id="WP_013467127.1">
    <property type="nucleotide sequence ID" value="NZ_CP013050.1"/>
</dbReference>
<organism evidence="1 2">
    <name type="scientific">Thermococcus barophilus</name>
    <dbReference type="NCBI Taxonomy" id="55802"/>
    <lineage>
        <taxon>Archaea</taxon>
        <taxon>Methanobacteriati</taxon>
        <taxon>Methanobacteriota</taxon>
        <taxon>Thermococci</taxon>
        <taxon>Thermococcales</taxon>
        <taxon>Thermococcaceae</taxon>
        <taxon>Thermococcus</taxon>
    </lineage>
</organism>
<dbReference type="PATRIC" id="fig|55802.8.peg.1026"/>
<name>A0A0S1XB14_THEBA</name>
<gene>
    <name evidence="1" type="ORF">TBCH5v1_1036</name>
</gene>
<dbReference type="AlphaFoldDB" id="A0A0S1XB14"/>
<sequence>MEAQVCEYCAGRHLNEIKALLEEKKYGVEIIKCIGLCAKYGCGRINVKIGEKEISVENFDDFIKALEGVKIAK</sequence>
<dbReference type="STRING" id="55802.TBCH5v1_1036"/>
<dbReference type="OMA" id="CAKYECG"/>